<dbReference type="AlphaFoldDB" id="A0A4S2H451"/>
<organism evidence="5 6">
    <name type="scientific">Marinicauda algicola</name>
    <dbReference type="NCBI Taxonomy" id="2029849"/>
    <lineage>
        <taxon>Bacteria</taxon>
        <taxon>Pseudomonadati</taxon>
        <taxon>Pseudomonadota</taxon>
        <taxon>Alphaproteobacteria</taxon>
        <taxon>Maricaulales</taxon>
        <taxon>Maricaulaceae</taxon>
        <taxon>Marinicauda</taxon>
    </lineage>
</organism>
<dbReference type="PROSITE" id="PS01173">
    <property type="entry name" value="LIPASE_GDXG_HIS"/>
    <property type="match status" value="1"/>
</dbReference>
<dbReference type="Proteomes" id="UP000308054">
    <property type="component" value="Unassembled WGS sequence"/>
</dbReference>
<keyword evidence="2 5" id="KW-0378">Hydrolase</keyword>
<dbReference type="InterPro" id="IPR050300">
    <property type="entry name" value="GDXG_lipolytic_enzyme"/>
</dbReference>
<dbReference type="PROSITE" id="PS01174">
    <property type="entry name" value="LIPASE_GDXG_SER"/>
    <property type="match status" value="1"/>
</dbReference>
<evidence type="ECO:0000313" key="5">
    <source>
        <dbReference type="EMBL" id="TGY90420.1"/>
    </source>
</evidence>
<dbReference type="EMBL" id="SRXW01000001">
    <property type="protein sequence ID" value="TGY90420.1"/>
    <property type="molecule type" value="Genomic_DNA"/>
</dbReference>
<dbReference type="SUPFAM" id="SSF53474">
    <property type="entry name" value="alpha/beta-Hydrolases"/>
    <property type="match status" value="1"/>
</dbReference>
<evidence type="ECO:0000256" key="1">
    <source>
        <dbReference type="ARBA" id="ARBA00010515"/>
    </source>
</evidence>
<comment type="caution">
    <text evidence="5">The sequence shown here is derived from an EMBL/GenBank/DDBJ whole genome shotgun (WGS) entry which is preliminary data.</text>
</comment>
<dbReference type="Pfam" id="PF07859">
    <property type="entry name" value="Abhydrolase_3"/>
    <property type="match status" value="1"/>
</dbReference>
<dbReference type="InterPro" id="IPR002168">
    <property type="entry name" value="Lipase_GDXG_HIS_AS"/>
</dbReference>
<evidence type="ECO:0000256" key="3">
    <source>
        <dbReference type="PROSITE-ProRule" id="PRU10038"/>
    </source>
</evidence>
<dbReference type="PANTHER" id="PTHR48081:SF30">
    <property type="entry name" value="ACETYL-HYDROLASE LIPR-RELATED"/>
    <property type="match status" value="1"/>
</dbReference>
<feature type="active site" evidence="3">
    <location>
        <position position="153"/>
    </location>
</feature>
<proteinExistence type="inferred from homology"/>
<sequence length="310" mass="33295">MIEHIRTRSPISLRRWLGRRMAAKAGRTSLSPDNPPEVARAMMDKAGERVPAASGVEIGRIEYAGRPALRFIPPSPRPGALLFLHGGGYSRGSSHSHKPVVSRLSKALSLEAVSLDYRLAPEHPCPAGIEDALAAFRTLRSDVQGPILVAGDSAGGGLTLAMTLRLKAGGETLPDALYLISPWTDLTMSGDSAKTLDGIDPMLRAHYLDKGAAIYAGKTDRAHPDCSPLFGDLSGLPPTLIQVGSDEVLLDDSTRLAQRLEAAGVEVRCEVWERMWHDFPLFAPLLPEADRAIARVADWAHGYLSASQSA</sequence>
<dbReference type="InterPro" id="IPR029058">
    <property type="entry name" value="AB_hydrolase_fold"/>
</dbReference>
<feature type="domain" description="Alpha/beta hydrolase fold-3" evidence="4">
    <location>
        <begin position="81"/>
        <end position="280"/>
    </location>
</feature>
<dbReference type="RefSeq" id="WP_135994919.1">
    <property type="nucleotide sequence ID" value="NZ_CP071057.1"/>
</dbReference>
<evidence type="ECO:0000313" key="6">
    <source>
        <dbReference type="Proteomes" id="UP000308054"/>
    </source>
</evidence>
<accession>A0A4S2H451</accession>
<dbReference type="PANTHER" id="PTHR48081">
    <property type="entry name" value="AB HYDROLASE SUPERFAMILY PROTEIN C4A8.06C"/>
    <property type="match status" value="1"/>
</dbReference>
<gene>
    <name evidence="5" type="ORF">E5163_04690</name>
</gene>
<dbReference type="GO" id="GO:0004806">
    <property type="term" value="F:triacylglycerol lipase activity"/>
    <property type="evidence" value="ECO:0007669"/>
    <property type="project" value="TreeGrafter"/>
</dbReference>
<dbReference type="OrthoDB" id="9806180at2"/>
<dbReference type="InterPro" id="IPR013094">
    <property type="entry name" value="AB_hydrolase_3"/>
</dbReference>
<dbReference type="Gene3D" id="3.40.50.1820">
    <property type="entry name" value="alpha/beta hydrolase"/>
    <property type="match status" value="1"/>
</dbReference>
<comment type="similarity">
    <text evidence="1">Belongs to the 'GDXG' lipolytic enzyme family.</text>
</comment>
<dbReference type="InterPro" id="IPR033140">
    <property type="entry name" value="Lipase_GDXG_put_SER_AS"/>
</dbReference>
<evidence type="ECO:0000256" key="2">
    <source>
        <dbReference type="ARBA" id="ARBA00022801"/>
    </source>
</evidence>
<reference evidence="5 6" key="1">
    <citation type="journal article" date="2017" name="Int. J. Syst. Evol. Microbiol.">
        <title>Marinicauda algicola sp. nov., isolated from a marine red alga Rhodosorus marinus.</title>
        <authorList>
            <person name="Jeong S.E."/>
            <person name="Jeon S.H."/>
            <person name="Chun B.H."/>
            <person name="Kim D.W."/>
            <person name="Jeon C.O."/>
        </authorList>
    </citation>
    <scope>NUCLEOTIDE SEQUENCE [LARGE SCALE GENOMIC DNA]</scope>
    <source>
        <strain evidence="5 6">JCM 31718</strain>
    </source>
</reference>
<evidence type="ECO:0000259" key="4">
    <source>
        <dbReference type="Pfam" id="PF07859"/>
    </source>
</evidence>
<name>A0A4S2H451_9PROT</name>
<protein>
    <submittedName>
        <fullName evidence="5">Alpha/beta hydrolase</fullName>
    </submittedName>
</protein>
<keyword evidence="6" id="KW-1185">Reference proteome</keyword>